<keyword evidence="1" id="KW-1133">Transmembrane helix</keyword>
<dbReference type="RefSeq" id="WP_102300109.1">
    <property type="nucleotide sequence ID" value="NZ_JAAHTI010000002.1"/>
</dbReference>
<proteinExistence type="predicted"/>
<dbReference type="AlphaFoldDB" id="A0AA45AAQ7"/>
<accession>A0AA45AAQ7</accession>
<keyword evidence="1" id="KW-0472">Membrane</keyword>
<dbReference type="EMBL" id="MCSB01000002">
    <property type="protein sequence ID" value="PME32557.1"/>
    <property type="molecule type" value="Genomic_DNA"/>
</dbReference>
<gene>
    <name evidence="2" type="ORF">BCV38_01950</name>
</gene>
<organism evidence="2 3">
    <name type="scientific">Vibrio lentus</name>
    <dbReference type="NCBI Taxonomy" id="136468"/>
    <lineage>
        <taxon>Bacteria</taxon>
        <taxon>Pseudomonadati</taxon>
        <taxon>Pseudomonadota</taxon>
        <taxon>Gammaproteobacteria</taxon>
        <taxon>Vibrionales</taxon>
        <taxon>Vibrionaceae</taxon>
        <taxon>Vibrio</taxon>
    </lineage>
</organism>
<reference evidence="2 3" key="1">
    <citation type="journal article" date="2018" name="Nature">
        <title>A major lineage of non-tailed dsDNA viruses as unrecognized killers of marine bacteria.</title>
        <authorList>
            <person name="Kauffman K.M."/>
            <person name="Hussain F.A."/>
            <person name="Yang J."/>
            <person name="Arevalo P."/>
            <person name="Brown J.M."/>
            <person name="Chang W.K."/>
            <person name="VanInsberghe D."/>
            <person name="Elsherbini J."/>
            <person name="Sharma R.S."/>
            <person name="Cutler M.B."/>
            <person name="Kelly L."/>
            <person name="Polz M.F."/>
        </authorList>
    </citation>
    <scope>NUCLEOTIDE SEQUENCE [LARGE SCALE GENOMIC DNA]</scope>
    <source>
        <strain evidence="2 3">10N.286.55.E1</strain>
    </source>
</reference>
<comment type="caution">
    <text evidence="2">The sequence shown here is derived from an EMBL/GenBank/DDBJ whole genome shotgun (WGS) entry which is preliminary data.</text>
</comment>
<keyword evidence="1" id="KW-0812">Transmembrane</keyword>
<dbReference type="GeneID" id="69652355"/>
<evidence type="ECO:0000313" key="3">
    <source>
        <dbReference type="Proteomes" id="UP000239763"/>
    </source>
</evidence>
<sequence>MFKQAIKTQTLKYNFFLIAVVSILFASVGIFFYCQQGKTGLVDWLNLTNSVFKFAAWFMFGYGTLQAFGRKIENTNIDDKIKKVDQKVIKNKINPVNAEQTSKIEKESDEVYEEQLRALDLIKGDDRTALILYFWGVVLFLVTSLGDIILPAF</sequence>
<keyword evidence="3" id="KW-1185">Reference proteome</keyword>
<evidence type="ECO:0008006" key="4">
    <source>
        <dbReference type="Google" id="ProtNLM"/>
    </source>
</evidence>
<evidence type="ECO:0000256" key="1">
    <source>
        <dbReference type="SAM" id="Phobius"/>
    </source>
</evidence>
<name>A0AA45AAQ7_9VIBR</name>
<feature type="transmembrane region" description="Helical" evidence="1">
    <location>
        <begin position="130"/>
        <end position="150"/>
    </location>
</feature>
<feature type="transmembrane region" description="Helical" evidence="1">
    <location>
        <begin position="44"/>
        <end position="65"/>
    </location>
</feature>
<feature type="transmembrane region" description="Helical" evidence="1">
    <location>
        <begin position="12"/>
        <end position="32"/>
    </location>
</feature>
<evidence type="ECO:0000313" key="2">
    <source>
        <dbReference type="EMBL" id="PME32557.1"/>
    </source>
</evidence>
<dbReference type="Proteomes" id="UP000239763">
    <property type="component" value="Unassembled WGS sequence"/>
</dbReference>
<protein>
    <recommendedName>
        <fullName evidence="4">DUF3899 domain-containing protein</fullName>
    </recommendedName>
</protein>